<organism evidence="1 2">
    <name type="scientific">Babesia caballi</name>
    <dbReference type="NCBI Taxonomy" id="5871"/>
    <lineage>
        <taxon>Eukaryota</taxon>
        <taxon>Sar</taxon>
        <taxon>Alveolata</taxon>
        <taxon>Apicomplexa</taxon>
        <taxon>Aconoidasida</taxon>
        <taxon>Piroplasmida</taxon>
        <taxon>Babesiidae</taxon>
        <taxon>Babesia</taxon>
    </lineage>
</organism>
<evidence type="ECO:0000313" key="1">
    <source>
        <dbReference type="EMBL" id="GIX60937.1"/>
    </source>
</evidence>
<reference evidence="1 2" key="1">
    <citation type="submission" date="2021-06" db="EMBL/GenBank/DDBJ databases">
        <title>Genome sequence of Babesia caballi.</title>
        <authorList>
            <person name="Yamagishi J."/>
            <person name="Kidaka T."/>
            <person name="Ochi A."/>
        </authorList>
    </citation>
    <scope>NUCLEOTIDE SEQUENCE [LARGE SCALE GENOMIC DNA]</scope>
    <source>
        <strain evidence="1">USDA-D6B2</strain>
    </source>
</reference>
<accession>A0AAV4LLG0</accession>
<evidence type="ECO:0000313" key="2">
    <source>
        <dbReference type="Proteomes" id="UP001497744"/>
    </source>
</evidence>
<dbReference type="RefSeq" id="XP_067713008.1">
    <property type="nucleotide sequence ID" value="XM_067856907.1"/>
</dbReference>
<dbReference type="Proteomes" id="UP001497744">
    <property type="component" value="Unassembled WGS sequence"/>
</dbReference>
<sequence length="187" mass="20838">MDSGYGLDYNTYLIAPGQEYASKFADNGPACVTTVPAQEDGYVMPGGYRFSDGYSMEYQPMDQHAPVQSTFECDNASYPVSAHQLSAATNYSYPPPECVQPDYSYAGMESPYYQEVLGTETAPQMINDTAPLTTEFFANNAAFQRLPLSRSRAVFRRRRQGDPMNEWSNAFLNEEVDPCEVTPCCTN</sequence>
<dbReference type="EMBL" id="BPLF01000001">
    <property type="protein sequence ID" value="GIX60937.1"/>
    <property type="molecule type" value="Genomic_DNA"/>
</dbReference>
<dbReference type="AlphaFoldDB" id="A0AAV4LLG0"/>
<keyword evidence="2" id="KW-1185">Reference proteome</keyword>
<proteinExistence type="predicted"/>
<protein>
    <submittedName>
        <fullName evidence="1">Photosensitized INA-labeled protein PHIL1, putative</fullName>
    </submittedName>
</protein>
<name>A0AAV4LLG0_BABCB</name>
<gene>
    <name evidence="1" type="ORF">BcabD6B2_03720</name>
</gene>
<dbReference type="GeneID" id="94192420"/>
<comment type="caution">
    <text evidence="1">The sequence shown here is derived from an EMBL/GenBank/DDBJ whole genome shotgun (WGS) entry which is preliminary data.</text>
</comment>